<evidence type="ECO:0000256" key="1">
    <source>
        <dbReference type="SAM" id="MobiDB-lite"/>
    </source>
</evidence>
<dbReference type="Pfam" id="PF12937">
    <property type="entry name" value="F-box-like"/>
    <property type="match status" value="1"/>
</dbReference>
<dbReference type="OMA" id="CTNLRSC"/>
<dbReference type="PROSITE" id="PS50181">
    <property type="entry name" value="FBOX"/>
    <property type="match status" value="1"/>
</dbReference>
<accession>A0A0K3CLU8</accession>
<name>A0A0K3CLU8_RHOTO</name>
<evidence type="ECO:0000313" key="4">
    <source>
        <dbReference type="Proteomes" id="UP000199069"/>
    </source>
</evidence>
<dbReference type="SUPFAM" id="SSF81383">
    <property type="entry name" value="F-box domain"/>
    <property type="match status" value="1"/>
</dbReference>
<organism evidence="3 4">
    <name type="scientific">Rhodotorula toruloides</name>
    <name type="common">Yeast</name>
    <name type="synonym">Rhodosporidium toruloides</name>
    <dbReference type="NCBI Taxonomy" id="5286"/>
    <lineage>
        <taxon>Eukaryota</taxon>
        <taxon>Fungi</taxon>
        <taxon>Dikarya</taxon>
        <taxon>Basidiomycota</taxon>
        <taxon>Pucciniomycotina</taxon>
        <taxon>Microbotryomycetes</taxon>
        <taxon>Sporidiobolales</taxon>
        <taxon>Sporidiobolaceae</taxon>
        <taxon>Rhodotorula</taxon>
    </lineage>
</organism>
<dbReference type="STRING" id="5286.A0A0K3CLU8"/>
<dbReference type="AlphaFoldDB" id="A0A0K3CLU8"/>
<feature type="compositionally biased region" description="Acidic residues" evidence="1">
    <location>
        <begin position="503"/>
        <end position="527"/>
    </location>
</feature>
<proteinExistence type="predicted"/>
<feature type="domain" description="F-box" evidence="2">
    <location>
        <begin position="2"/>
        <end position="48"/>
    </location>
</feature>
<protein>
    <submittedName>
        <fullName evidence="3">BY PROTMAP: gi|342320409|gb|EGU12349.1| Proteophosphoglycan ppg4 [Rhodotorula glutinis ATCC 204091]</fullName>
    </submittedName>
</protein>
<dbReference type="InterPro" id="IPR032675">
    <property type="entry name" value="LRR_dom_sf"/>
</dbReference>
<sequence length="527" mass="58728">MPLELSDLPPELLPLILKPLVARRDLYAVCLVCRSWREVGQRLLFAHVRLFGRDLAIAPLLFQTLADNAQLAQLVRKLEVRVYPLSLILKDRLATEWLVIRMIQNCTNCEELVWTRKGALTDRVFQAINSLRRLRSFECNAHTNLSPGSWDADHFLRLPPLRSFSLILPDRNIANILPSFFERQKELAPQTDWAGTMSTDVLLLEEFSVLCRESNAINDTVVRAITPSLANSRLTSLAFAGCAKLTGAPLLDLLPTLPHLRHLALEACNLHPCFFISAAPSLTHLRSIKLTHPGPRHPTLTAFFPALATLLQSSTNLTAFTLYYSGASSTGQREWPVLPLDFVKSLAASVGPGLRKFEVSGVLIAVEAIEALAQSAKELRNLVLHLGADFDLPRLTACFAPLSSLRTLHLLSQRASVSADDVLTLAEQCHPTLRQIGYRNRVWIIKRAYYTTPTTTGADEQRTKVSLGPYDLPWWPEALLVVRFYETAAAFGAFRRNRYGAESEVETEVESGSDFESPSEGEEDEGV</sequence>
<gene>
    <name evidence="3" type="primary">FGENESH: predicted gene_7.427</name>
    <name evidence="3" type="ORF">BN2166_0040420</name>
</gene>
<keyword evidence="4" id="KW-1185">Reference proteome</keyword>
<dbReference type="Gene3D" id="3.80.10.10">
    <property type="entry name" value="Ribonuclease Inhibitor"/>
    <property type="match status" value="2"/>
</dbReference>
<dbReference type="Proteomes" id="UP000199069">
    <property type="component" value="Unassembled WGS sequence"/>
</dbReference>
<reference evidence="3 4" key="1">
    <citation type="submission" date="2015-07" db="EMBL/GenBank/DDBJ databases">
        <authorList>
            <person name="Cajimat M.N.B."/>
            <person name="Milazzo M.L."/>
            <person name="Fulhorst C.F."/>
        </authorList>
    </citation>
    <scope>NUCLEOTIDE SEQUENCE [LARGE SCALE GENOMIC DNA]</scope>
    <source>
        <strain evidence="3">Single colony</strain>
    </source>
</reference>
<dbReference type="InterPro" id="IPR001810">
    <property type="entry name" value="F-box_dom"/>
</dbReference>
<dbReference type="SUPFAM" id="SSF52047">
    <property type="entry name" value="RNI-like"/>
    <property type="match status" value="1"/>
</dbReference>
<dbReference type="EMBL" id="CWKI01000007">
    <property type="protein sequence ID" value="CTR08181.1"/>
    <property type="molecule type" value="Genomic_DNA"/>
</dbReference>
<evidence type="ECO:0000313" key="3">
    <source>
        <dbReference type="EMBL" id="CTR08181.1"/>
    </source>
</evidence>
<dbReference type="InterPro" id="IPR036047">
    <property type="entry name" value="F-box-like_dom_sf"/>
</dbReference>
<evidence type="ECO:0000259" key="2">
    <source>
        <dbReference type="PROSITE" id="PS50181"/>
    </source>
</evidence>
<feature type="region of interest" description="Disordered" evidence="1">
    <location>
        <begin position="502"/>
        <end position="527"/>
    </location>
</feature>